<dbReference type="SUPFAM" id="SSF51011">
    <property type="entry name" value="Glycosyl hydrolase domain"/>
    <property type="match status" value="1"/>
</dbReference>
<dbReference type="InterPro" id="IPR025887">
    <property type="entry name" value="Glyco_hydro_31_N_dom"/>
</dbReference>
<dbReference type="CDD" id="cd14752">
    <property type="entry name" value="GH31_N"/>
    <property type="match status" value="1"/>
</dbReference>
<dbReference type="Pfam" id="PF21365">
    <property type="entry name" value="Glyco_hydro_31_3rd"/>
    <property type="match status" value="1"/>
</dbReference>
<dbReference type="GO" id="GO:0090599">
    <property type="term" value="F:alpha-glucosidase activity"/>
    <property type="evidence" value="ECO:0007669"/>
    <property type="project" value="UniProtKB-ARBA"/>
</dbReference>
<keyword evidence="5" id="KW-0732">Signal</keyword>
<evidence type="ECO:0000313" key="10">
    <source>
        <dbReference type="Proteomes" id="UP001152747"/>
    </source>
</evidence>
<comment type="similarity">
    <text evidence="1 4">Belongs to the glycosyl hydrolase 31 family.</text>
</comment>
<evidence type="ECO:0000259" key="8">
    <source>
        <dbReference type="Pfam" id="PF21365"/>
    </source>
</evidence>
<dbReference type="InterPro" id="IPR011013">
    <property type="entry name" value="Gal_mutarotase_sf_dom"/>
</dbReference>
<dbReference type="InterPro" id="IPR013780">
    <property type="entry name" value="Glyco_hydro_b"/>
</dbReference>
<keyword evidence="3 4" id="KW-0326">Glycosidase</keyword>
<dbReference type="GO" id="GO:0005975">
    <property type="term" value="P:carbohydrate metabolic process"/>
    <property type="evidence" value="ECO:0007669"/>
    <property type="project" value="InterPro"/>
</dbReference>
<evidence type="ECO:0000256" key="5">
    <source>
        <dbReference type="SAM" id="SignalP"/>
    </source>
</evidence>
<dbReference type="Pfam" id="PF01055">
    <property type="entry name" value="Glyco_hydro_31_2nd"/>
    <property type="match status" value="1"/>
</dbReference>
<accession>A0A9P1J5E5</accession>
<dbReference type="OrthoDB" id="3237269at2759"/>
<dbReference type="InterPro" id="IPR048395">
    <property type="entry name" value="Glyco_hydro_31_C"/>
</dbReference>
<dbReference type="SUPFAM" id="SSF74650">
    <property type="entry name" value="Galactose mutarotase-like"/>
    <property type="match status" value="1"/>
</dbReference>
<dbReference type="Gene3D" id="2.60.40.1760">
    <property type="entry name" value="glycosyl hydrolase (family 31)"/>
    <property type="match status" value="1"/>
</dbReference>
<dbReference type="GO" id="GO:0030246">
    <property type="term" value="F:carbohydrate binding"/>
    <property type="evidence" value="ECO:0007669"/>
    <property type="project" value="InterPro"/>
</dbReference>
<dbReference type="SUPFAM" id="SSF51445">
    <property type="entry name" value="(Trans)glycosidases"/>
    <property type="match status" value="1"/>
</dbReference>
<dbReference type="InterPro" id="IPR017853">
    <property type="entry name" value="GH"/>
</dbReference>
<dbReference type="FunFam" id="2.60.40.1180:FF:000023">
    <property type="entry name" value="neutral alpha-glucosidase AB isoform X2"/>
    <property type="match status" value="1"/>
</dbReference>
<dbReference type="Pfam" id="PF13802">
    <property type="entry name" value="Gal_mutarotas_2"/>
    <property type="match status" value="1"/>
</dbReference>
<keyword evidence="2 4" id="KW-0378">Hydrolase</keyword>
<dbReference type="PANTHER" id="PTHR22762">
    <property type="entry name" value="ALPHA-GLUCOSIDASE"/>
    <property type="match status" value="1"/>
</dbReference>
<feature type="domain" description="Glycoside hydrolase family 31 TIM barrel" evidence="6">
    <location>
        <begin position="338"/>
        <end position="666"/>
    </location>
</feature>
<dbReference type="EMBL" id="CANHGI010000006">
    <property type="protein sequence ID" value="CAI5455279.1"/>
    <property type="molecule type" value="Genomic_DNA"/>
</dbReference>
<comment type="caution">
    <text evidence="9">The sequence shown here is derived from an EMBL/GenBank/DDBJ whole genome shotgun (WGS) entry which is preliminary data.</text>
</comment>
<dbReference type="FunFam" id="3.20.20.80:FF:000046">
    <property type="entry name" value="Glucosidase alpha, neutral C"/>
    <property type="match status" value="1"/>
</dbReference>
<dbReference type="InterPro" id="IPR000322">
    <property type="entry name" value="Glyco_hydro_31_TIM"/>
</dbReference>
<sequence>MWRLAVAFLLFGTLQAVDRQNFKVCDQSGFCKRHRSIVEPTGYEVIKDSIKLNETGLHAKIKNKDNTLKLSIVVLKDSTVRVLIDEDEGALRPRYQPLDALVNREPEQQKLKKSKEEENATKLLTTDGNRVVLIHKPFRIDFYVKDKIVNSINSKGTLKFEQFKKKVLLTDKEKGFWEETFKEIKDTKPYGSSSVGVDIAFVGAKFVFGIPEHAEGYQLRDTRTYEPYRLYNLDVFEYETNSPMALYGSIPYLVGVNQKRSVGALWLNAAETWVEIEPTTADKGALAKEVLDAETKPRNVPQQNARFISESGVIDIFITLGPQPNDIFRQLAALTGVTPIPPEFALGYHQSRWNYKDQKDVKEVHEGFVKNDIPLDVLWLDIEHTDKKAYFTFDKDNFAKPEEMISDLAENNRKLVTIVDPHIKKDGKYHIYKEAKKNKLFVKDVNGDNYEGNCWPGDSMYVDYTNPKARKWWAEQFAFDKYKGTDKNVHIWNDMNEPSVFSGPEITMHKDAKHHGGFEHRDVHNVYGFYQHSATFDGLKARSNNEIRPFVLSRSFFAGSQRTAAVWTGDNKADWNHLRYSIPMLLSLSTAGLPFVGADVGGFFGDPEEELLVRWYQAGAFQPFFRGHSHQDTKRREPWLFNSTTTDAIRQAIKTRYAFLPYWYTLFYEHAKSGKPVMRPFWLEFIEDESSWDEDRQWMVGSGLLVKPVQEPSAKEVSIYLPGKRQVWYDWHTHKARPSPGAVQIPADLNTIALFHRGGTIIPKTSEVKLTTKENREQPITLYIAVNQKGDFANGTIYLDDGESYSYENGDFAYWGFTFKKEHDYLHTITSTNLDKKGKLDSDVYIDKIVIRGAKFYPRNAHIFLDDFIPEDLEFEFNRDNFLMEIENPGAYVTREFKIDIHS</sequence>
<organism evidence="9 10">
    <name type="scientific">Caenorhabditis angaria</name>
    <dbReference type="NCBI Taxonomy" id="860376"/>
    <lineage>
        <taxon>Eukaryota</taxon>
        <taxon>Metazoa</taxon>
        <taxon>Ecdysozoa</taxon>
        <taxon>Nematoda</taxon>
        <taxon>Chromadorea</taxon>
        <taxon>Rhabditida</taxon>
        <taxon>Rhabditina</taxon>
        <taxon>Rhabditomorpha</taxon>
        <taxon>Rhabditoidea</taxon>
        <taxon>Rhabditidae</taxon>
        <taxon>Peloderinae</taxon>
        <taxon>Caenorhabditis</taxon>
    </lineage>
</organism>
<evidence type="ECO:0000256" key="1">
    <source>
        <dbReference type="ARBA" id="ARBA00007806"/>
    </source>
</evidence>
<evidence type="ECO:0000313" key="9">
    <source>
        <dbReference type="EMBL" id="CAI5455279.1"/>
    </source>
</evidence>
<feature type="domain" description="Glycosyl hydrolase family 31 C-terminal" evidence="8">
    <location>
        <begin position="674"/>
        <end position="762"/>
    </location>
</feature>
<reference evidence="9" key="1">
    <citation type="submission" date="2022-11" db="EMBL/GenBank/DDBJ databases">
        <authorList>
            <person name="Kikuchi T."/>
        </authorList>
    </citation>
    <scope>NUCLEOTIDE SEQUENCE</scope>
    <source>
        <strain evidence="9">PS1010</strain>
    </source>
</reference>
<dbReference type="Gene3D" id="3.20.20.80">
    <property type="entry name" value="Glycosidases"/>
    <property type="match status" value="1"/>
</dbReference>
<feature type="chain" id="PRO_5040502548" description="Glycoside hydrolase family 31 N-terminal domain-containing protein" evidence="5">
    <location>
        <begin position="20"/>
        <end position="903"/>
    </location>
</feature>
<evidence type="ECO:0008006" key="11">
    <source>
        <dbReference type="Google" id="ProtNLM"/>
    </source>
</evidence>
<dbReference type="Gene3D" id="2.60.40.1180">
    <property type="entry name" value="Golgi alpha-mannosidase II"/>
    <property type="match status" value="2"/>
</dbReference>
<evidence type="ECO:0000256" key="3">
    <source>
        <dbReference type="ARBA" id="ARBA00023295"/>
    </source>
</evidence>
<evidence type="ECO:0000256" key="4">
    <source>
        <dbReference type="RuleBase" id="RU361185"/>
    </source>
</evidence>
<evidence type="ECO:0000256" key="2">
    <source>
        <dbReference type="ARBA" id="ARBA00022801"/>
    </source>
</evidence>
<dbReference type="Proteomes" id="UP001152747">
    <property type="component" value="Unassembled WGS sequence"/>
</dbReference>
<gene>
    <name evidence="9" type="ORF">CAMP_LOCUS17916</name>
</gene>
<name>A0A9P1J5E5_9PELO</name>
<dbReference type="PANTHER" id="PTHR22762:SF145">
    <property type="entry name" value="GLYCOSIDE HYDROLASE FAMILY 31 N-TERMINAL DOMAIN-CONTAINING PROTEIN"/>
    <property type="match status" value="1"/>
</dbReference>
<feature type="domain" description="Glycoside hydrolase family 31 N-terminal" evidence="7">
    <location>
        <begin position="70"/>
        <end position="275"/>
    </location>
</feature>
<dbReference type="GO" id="GO:0006491">
    <property type="term" value="P:N-glycan processing"/>
    <property type="evidence" value="ECO:0007669"/>
    <property type="project" value="TreeGrafter"/>
</dbReference>
<dbReference type="CDD" id="cd06603">
    <property type="entry name" value="GH31_GANC_GANAB_alpha"/>
    <property type="match status" value="1"/>
</dbReference>
<feature type="signal peptide" evidence="5">
    <location>
        <begin position="1"/>
        <end position="19"/>
    </location>
</feature>
<evidence type="ECO:0000259" key="7">
    <source>
        <dbReference type="Pfam" id="PF13802"/>
    </source>
</evidence>
<proteinExistence type="inferred from homology"/>
<dbReference type="AlphaFoldDB" id="A0A9P1J5E5"/>
<evidence type="ECO:0000259" key="6">
    <source>
        <dbReference type="Pfam" id="PF01055"/>
    </source>
</evidence>
<keyword evidence="10" id="KW-1185">Reference proteome</keyword>
<protein>
    <recommendedName>
        <fullName evidence="11">Glycoside hydrolase family 31 N-terminal domain-containing protein</fullName>
    </recommendedName>
</protein>